<gene>
    <name evidence="2" type="ORF">Cch01nite_42750</name>
</gene>
<keyword evidence="1" id="KW-0812">Transmembrane</keyword>
<evidence type="ECO:0000313" key="3">
    <source>
        <dbReference type="Proteomes" id="UP000632740"/>
    </source>
</evidence>
<proteinExistence type="predicted"/>
<keyword evidence="1" id="KW-1133">Transmembrane helix</keyword>
<feature type="transmembrane region" description="Helical" evidence="1">
    <location>
        <begin position="12"/>
        <end position="36"/>
    </location>
</feature>
<dbReference type="EMBL" id="BONK01000021">
    <property type="protein sequence ID" value="GIG23551.1"/>
    <property type="molecule type" value="Genomic_DNA"/>
</dbReference>
<dbReference type="InterPro" id="IPR021354">
    <property type="entry name" value="DUF2975"/>
</dbReference>
<dbReference type="Pfam" id="PF11188">
    <property type="entry name" value="DUF2975"/>
    <property type="match status" value="1"/>
</dbReference>
<name>A0A919P8J1_9CELL</name>
<reference evidence="2" key="1">
    <citation type="submission" date="2021-01" db="EMBL/GenBank/DDBJ databases">
        <title>Whole genome shotgun sequence of Cellulomonas chitinilytica NBRC 110799.</title>
        <authorList>
            <person name="Komaki H."/>
            <person name="Tamura T."/>
        </authorList>
    </citation>
    <scope>NUCLEOTIDE SEQUENCE</scope>
    <source>
        <strain evidence="2">NBRC 110799</strain>
    </source>
</reference>
<sequence>MRPVGRLTVLALRVLLVMLFAGMLVIQGVILPLLGIDISEESPETATLGWVVVGIGIAGVLTVEVALVCVWKLLTMVKRDTVFSAAAFRYVDVIIGSAVAATLLAVALTFALAPGEAVPPGFVLVVVIAGVGTAGIAVLVLVLRQLLVKAVALDSTASTLRAELDEVI</sequence>
<protein>
    <submittedName>
        <fullName evidence="2">Transporter</fullName>
    </submittedName>
</protein>
<dbReference type="Proteomes" id="UP000632740">
    <property type="component" value="Unassembled WGS sequence"/>
</dbReference>
<feature type="transmembrane region" description="Helical" evidence="1">
    <location>
        <begin position="122"/>
        <end position="143"/>
    </location>
</feature>
<feature type="transmembrane region" description="Helical" evidence="1">
    <location>
        <begin position="86"/>
        <end position="110"/>
    </location>
</feature>
<evidence type="ECO:0000313" key="2">
    <source>
        <dbReference type="EMBL" id="GIG23551.1"/>
    </source>
</evidence>
<dbReference type="AlphaFoldDB" id="A0A919P8J1"/>
<keyword evidence="1" id="KW-0472">Membrane</keyword>
<evidence type="ECO:0000256" key="1">
    <source>
        <dbReference type="SAM" id="Phobius"/>
    </source>
</evidence>
<accession>A0A919P8J1</accession>
<comment type="caution">
    <text evidence="2">The sequence shown here is derived from an EMBL/GenBank/DDBJ whole genome shotgun (WGS) entry which is preliminary data.</text>
</comment>
<organism evidence="2 3">
    <name type="scientific">Cellulomonas chitinilytica</name>
    <dbReference type="NCBI Taxonomy" id="398759"/>
    <lineage>
        <taxon>Bacteria</taxon>
        <taxon>Bacillati</taxon>
        <taxon>Actinomycetota</taxon>
        <taxon>Actinomycetes</taxon>
        <taxon>Micrococcales</taxon>
        <taxon>Cellulomonadaceae</taxon>
        <taxon>Cellulomonas</taxon>
    </lineage>
</organism>
<keyword evidence="3" id="KW-1185">Reference proteome</keyword>
<feature type="transmembrane region" description="Helical" evidence="1">
    <location>
        <begin position="48"/>
        <end position="74"/>
    </location>
</feature>